<feature type="region of interest" description="Disordered" evidence="1">
    <location>
        <begin position="265"/>
        <end position="376"/>
    </location>
</feature>
<reference evidence="3 4" key="1">
    <citation type="submission" date="2018-08" db="EMBL/GenBank/DDBJ databases">
        <title>Draft genome of the lignicolous fungus Coniochaeta pulveracea.</title>
        <authorList>
            <person name="Borstlap C.J."/>
            <person name="De Witt R.N."/>
            <person name="Botha A."/>
            <person name="Volschenk H."/>
        </authorList>
    </citation>
    <scope>NUCLEOTIDE SEQUENCE [LARGE SCALE GENOMIC DNA]</scope>
    <source>
        <strain evidence="3 4">CAB683</strain>
    </source>
</reference>
<dbReference type="Proteomes" id="UP000275385">
    <property type="component" value="Unassembled WGS sequence"/>
</dbReference>
<feature type="compositionally biased region" description="Low complexity" evidence="1">
    <location>
        <begin position="300"/>
        <end position="312"/>
    </location>
</feature>
<keyword evidence="2" id="KW-0812">Transmembrane</keyword>
<keyword evidence="4" id="KW-1185">Reference proteome</keyword>
<protein>
    <submittedName>
        <fullName evidence="3">Uncharacterized protein</fullName>
    </submittedName>
</protein>
<keyword evidence="2" id="KW-0472">Membrane</keyword>
<dbReference type="AlphaFoldDB" id="A0A420Y465"/>
<evidence type="ECO:0000256" key="1">
    <source>
        <dbReference type="SAM" id="MobiDB-lite"/>
    </source>
</evidence>
<accession>A0A420Y465</accession>
<evidence type="ECO:0000313" key="3">
    <source>
        <dbReference type="EMBL" id="RKU42550.1"/>
    </source>
</evidence>
<organism evidence="3 4">
    <name type="scientific">Coniochaeta pulveracea</name>
    <dbReference type="NCBI Taxonomy" id="177199"/>
    <lineage>
        <taxon>Eukaryota</taxon>
        <taxon>Fungi</taxon>
        <taxon>Dikarya</taxon>
        <taxon>Ascomycota</taxon>
        <taxon>Pezizomycotina</taxon>
        <taxon>Sordariomycetes</taxon>
        <taxon>Sordariomycetidae</taxon>
        <taxon>Coniochaetales</taxon>
        <taxon>Coniochaetaceae</taxon>
        <taxon>Coniochaeta</taxon>
    </lineage>
</organism>
<dbReference type="EMBL" id="QVQW01000055">
    <property type="protein sequence ID" value="RKU42550.1"/>
    <property type="molecule type" value="Genomic_DNA"/>
</dbReference>
<feature type="transmembrane region" description="Helical" evidence="2">
    <location>
        <begin position="37"/>
        <end position="55"/>
    </location>
</feature>
<gene>
    <name evidence="3" type="ORF">DL546_005913</name>
</gene>
<name>A0A420Y465_9PEZI</name>
<proteinExistence type="predicted"/>
<evidence type="ECO:0000313" key="4">
    <source>
        <dbReference type="Proteomes" id="UP000275385"/>
    </source>
</evidence>
<comment type="caution">
    <text evidence="3">The sequence shown here is derived from an EMBL/GenBank/DDBJ whole genome shotgun (WGS) entry which is preliminary data.</text>
</comment>
<sequence length="376" mass="41251">MCLSFVKGPVGGSRHCRNMNPLSDCVSTRKKWETLSSVSWVLSILIIGIAIAIYIKRKRALEQVRADYSNLRRYVLTDGEQAARLNQHVLWLEDQINSLEGGLRATQDRERQLAEYIRMHDMEIGREQGEDGGRDASMFVVGPEEGSDGDDGPYEQEKTESYMEDAHHKARLSTAFGEPSWLSEPDWNPNPHPYGGTHGHHETFPTPGTEPAPAHLPRFRPPRFKNPHNCGFTHKASKSPSRRRISPGVESELYASVRSMVEAEEAKSSMVKQGPSGEVAGYSSRSGSIEDGFVEIVDNPSPVSPGSSSLSGADAHAQKEGEKTGWTPGEWEMLEIETAQGSSGKDGKKAASGRFCPANNKDISDDPHEAPPLTTG</sequence>
<keyword evidence="2" id="KW-1133">Transmembrane helix</keyword>
<evidence type="ECO:0000256" key="2">
    <source>
        <dbReference type="SAM" id="Phobius"/>
    </source>
</evidence>